<dbReference type="RefSeq" id="WP_124396587.1">
    <property type="nucleotide sequence ID" value="NZ_BHYM01000160.1"/>
</dbReference>
<comment type="caution">
    <text evidence="1">The sequence shown here is derived from an EMBL/GenBank/DDBJ whole genome shotgun (WGS) entry which is preliminary data.</text>
</comment>
<keyword evidence="2" id="KW-1185">Reference proteome</keyword>
<organism evidence="1 2">
    <name type="scientific">Rhodococcus wratislaviensis</name>
    <name type="common">Tsukamurella wratislaviensis</name>
    <dbReference type="NCBI Taxonomy" id="44752"/>
    <lineage>
        <taxon>Bacteria</taxon>
        <taxon>Bacillati</taxon>
        <taxon>Actinomycetota</taxon>
        <taxon>Actinomycetes</taxon>
        <taxon>Mycobacteriales</taxon>
        <taxon>Nocardiaceae</taxon>
        <taxon>Rhodococcus</taxon>
    </lineage>
</organism>
<proteinExistence type="predicted"/>
<evidence type="ECO:0000313" key="1">
    <source>
        <dbReference type="EMBL" id="GCE45113.1"/>
    </source>
</evidence>
<gene>
    <name evidence="1" type="ORF">Rhow_001183</name>
</gene>
<dbReference type="Proteomes" id="UP000287519">
    <property type="component" value="Unassembled WGS sequence"/>
</dbReference>
<protein>
    <submittedName>
        <fullName evidence="1">Uncharacterized protein</fullName>
    </submittedName>
</protein>
<reference evidence="1 2" key="1">
    <citation type="submission" date="2018-11" db="EMBL/GenBank/DDBJ databases">
        <title>Microbial catabolism of amino acid.</title>
        <authorList>
            <person name="Hibi M."/>
            <person name="Ogawa J."/>
        </authorList>
    </citation>
    <scope>NUCLEOTIDE SEQUENCE [LARGE SCALE GENOMIC DNA]</scope>
    <source>
        <strain evidence="1 2">C31-06</strain>
    </source>
</reference>
<accession>A0A402CNK7</accession>
<dbReference type="OrthoDB" id="4554799at2"/>
<name>A0A402CNK7_RHOWR</name>
<dbReference type="AlphaFoldDB" id="A0A402CNK7"/>
<sequence>MVKRSGGHPGHPRQRALRFEDVPAKLRPSSFLQWLAEVPEHPDHDDADHCEAAYGLEPEEVAQVPRGQRPAVASHWRTMIAVAAQWDSYWQWCDENGLTLNGSRSRRSVPREWSWTAFTRWDEERRGGQR</sequence>
<dbReference type="EMBL" id="BHYM01000160">
    <property type="protein sequence ID" value="GCE45113.1"/>
    <property type="molecule type" value="Genomic_DNA"/>
</dbReference>
<evidence type="ECO:0000313" key="2">
    <source>
        <dbReference type="Proteomes" id="UP000287519"/>
    </source>
</evidence>